<dbReference type="Proteomes" id="UP000594984">
    <property type="component" value="Segment"/>
</dbReference>
<dbReference type="GeneID" id="63911428"/>
<sequence>MTDNPICVCGHRRSDHDIQANPKCLQQDVDWPWRCDCPGFEADPKAINL</sequence>
<gene>
    <name evidence="1" type="primary">71</name>
    <name evidence="1" type="ORF">PHIT46-1_71</name>
</gene>
<organism evidence="1 2">
    <name type="scientific">Mycobacterium phage phiT46-1</name>
    <dbReference type="NCBI Taxonomy" id="2775045"/>
    <lineage>
        <taxon>Viruses</taxon>
        <taxon>Duplodnaviria</taxon>
        <taxon>Heunggongvirae</taxon>
        <taxon>Uroviricota</taxon>
        <taxon>Caudoviricetes</taxon>
        <taxon>Mycoabscvirus</taxon>
        <taxon>Mycoabscvirus phiT46-1</taxon>
    </lineage>
</organism>
<evidence type="ECO:0000313" key="1">
    <source>
        <dbReference type="EMBL" id="QPP19705.1"/>
    </source>
</evidence>
<dbReference type="KEGG" id="vg:63911428"/>
<dbReference type="RefSeq" id="YP_010050694.1">
    <property type="nucleotide sequence ID" value="NC_054432.1"/>
</dbReference>
<evidence type="ECO:0000313" key="2">
    <source>
        <dbReference type="Proteomes" id="UP000594984"/>
    </source>
</evidence>
<keyword evidence="2" id="KW-1185">Reference proteome</keyword>
<proteinExistence type="predicted"/>
<reference evidence="1 2" key="1">
    <citation type="submission" date="2020-12" db="EMBL/GenBank/DDBJ databases">
        <authorList>
            <person name="Amarh E.D."/>
            <person name="Dedrick R.M."/>
            <person name="Garlena R.A."/>
            <person name="Russell D.A."/>
            <person name="Jacobs-Sera D."/>
            <person name="Hatfull G.F."/>
        </authorList>
    </citation>
    <scope>NUCLEOTIDE SEQUENCE [LARGE SCALE GENOMIC DNA]</scope>
</reference>
<accession>A0A7T1X3C0</accession>
<protein>
    <submittedName>
        <fullName evidence="1">Uncharacterized protein</fullName>
    </submittedName>
</protein>
<name>A0A7T1X3C0_9CAUD</name>
<dbReference type="EMBL" id="MW353181">
    <property type="protein sequence ID" value="QPP19705.1"/>
    <property type="molecule type" value="Genomic_DNA"/>
</dbReference>